<keyword evidence="1" id="KW-1185">Reference proteome</keyword>
<name>A0A6J2KK22_BOMMA</name>
<accession>A0A6J2KK22</accession>
<proteinExistence type="predicted"/>
<gene>
    <name evidence="2" type="primary">LOC114252405</name>
</gene>
<dbReference type="RefSeq" id="XP_028042686.1">
    <property type="nucleotide sequence ID" value="XM_028186885.1"/>
</dbReference>
<sequence>MEHETKSFGCTGPVSPIPNTGTLLCRRARPKRCTQASVINDAWLPVSTMHLTVEIVILLPMPISTSAVDNNTVPVRARGKLDAQFPCTAIGVGFSCIGVSGTTIGCLVSLATASA</sequence>
<reference evidence="2" key="1">
    <citation type="submission" date="2025-08" db="UniProtKB">
        <authorList>
            <consortium name="RefSeq"/>
        </authorList>
    </citation>
    <scope>IDENTIFICATION</scope>
    <source>
        <tissue evidence="2">Silk gland</tissue>
    </source>
</reference>
<dbReference type="Proteomes" id="UP000504629">
    <property type="component" value="Unplaced"/>
</dbReference>
<evidence type="ECO:0000313" key="1">
    <source>
        <dbReference type="Proteomes" id="UP000504629"/>
    </source>
</evidence>
<evidence type="ECO:0000313" key="2">
    <source>
        <dbReference type="RefSeq" id="XP_028042686.1"/>
    </source>
</evidence>
<organism evidence="1 2">
    <name type="scientific">Bombyx mandarina</name>
    <name type="common">Wild silk moth</name>
    <name type="synonym">Wild silkworm</name>
    <dbReference type="NCBI Taxonomy" id="7092"/>
    <lineage>
        <taxon>Eukaryota</taxon>
        <taxon>Metazoa</taxon>
        <taxon>Ecdysozoa</taxon>
        <taxon>Arthropoda</taxon>
        <taxon>Hexapoda</taxon>
        <taxon>Insecta</taxon>
        <taxon>Pterygota</taxon>
        <taxon>Neoptera</taxon>
        <taxon>Endopterygota</taxon>
        <taxon>Lepidoptera</taxon>
        <taxon>Glossata</taxon>
        <taxon>Ditrysia</taxon>
        <taxon>Bombycoidea</taxon>
        <taxon>Bombycidae</taxon>
        <taxon>Bombycinae</taxon>
        <taxon>Bombyx</taxon>
    </lineage>
</organism>
<dbReference type="KEGG" id="bman:114252405"/>
<dbReference type="GeneID" id="114252405"/>
<protein>
    <submittedName>
        <fullName evidence="2">Uncharacterized protein LOC114252405</fullName>
    </submittedName>
</protein>
<dbReference type="AlphaFoldDB" id="A0A6J2KK22"/>